<reference evidence="13" key="1">
    <citation type="journal article" date="2014" name="Int. J. Syst. Evol. Microbiol.">
        <title>Complete genome sequence of Corynebacterium casei LMG S-19264T (=DSM 44701T), isolated from a smear-ripened cheese.</title>
        <authorList>
            <consortium name="US DOE Joint Genome Institute (JGI-PGF)"/>
            <person name="Walter F."/>
            <person name="Albersmeier A."/>
            <person name="Kalinowski J."/>
            <person name="Ruckert C."/>
        </authorList>
    </citation>
    <scope>NUCLEOTIDE SEQUENCE</scope>
    <source>
        <strain evidence="13">CGMCC 1.12214</strain>
    </source>
</reference>
<proteinExistence type="inferred from homology"/>
<dbReference type="PANTHER" id="PTHR30558">
    <property type="entry name" value="EXBD MEMBRANE COMPONENT OF PMF-DRIVEN MACROMOLECULE IMPORT SYSTEM"/>
    <property type="match status" value="1"/>
</dbReference>
<evidence type="ECO:0000256" key="8">
    <source>
        <dbReference type="ARBA" id="ARBA00023136"/>
    </source>
</evidence>
<comment type="subcellular location">
    <subcellularLocation>
        <location evidence="1">Cell membrane</location>
        <topology evidence="1">Single-pass membrane protein</topology>
    </subcellularLocation>
    <subcellularLocation>
        <location evidence="10">Cell membrane</location>
        <topology evidence="10">Single-pass type II membrane protein</topology>
    </subcellularLocation>
</comment>
<dbReference type="GO" id="GO:0015031">
    <property type="term" value="P:protein transport"/>
    <property type="evidence" value="ECO:0007669"/>
    <property type="project" value="UniProtKB-KW"/>
</dbReference>
<protein>
    <submittedName>
        <fullName evidence="13">Protein TolR</fullName>
    </submittedName>
</protein>
<keyword evidence="10" id="KW-0653">Protein transport</keyword>
<dbReference type="RefSeq" id="WP_188519441.1">
    <property type="nucleotide sequence ID" value="NZ_BMES01000002.1"/>
</dbReference>
<comment type="caution">
    <text evidence="13">The sequence shown here is derived from an EMBL/GenBank/DDBJ whole genome shotgun (WGS) entry which is preliminary data.</text>
</comment>
<keyword evidence="5" id="KW-0132">Cell division</keyword>
<name>A0A917MJB7_9HYPH</name>
<evidence type="ECO:0000313" key="14">
    <source>
        <dbReference type="Proteomes" id="UP000603912"/>
    </source>
</evidence>
<evidence type="ECO:0000256" key="4">
    <source>
        <dbReference type="ARBA" id="ARBA00022519"/>
    </source>
</evidence>
<gene>
    <name evidence="13" type="ORF">GCM10007036_40100</name>
</gene>
<feature type="region of interest" description="Disordered" evidence="11">
    <location>
        <begin position="1"/>
        <end position="25"/>
    </location>
</feature>
<evidence type="ECO:0000256" key="2">
    <source>
        <dbReference type="ARBA" id="ARBA00005811"/>
    </source>
</evidence>
<evidence type="ECO:0000313" key="13">
    <source>
        <dbReference type="EMBL" id="GGH29879.1"/>
    </source>
</evidence>
<keyword evidence="8 12" id="KW-0472">Membrane</keyword>
<dbReference type="GO" id="GO:0051301">
    <property type="term" value="P:cell division"/>
    <property type="evidence" value="ECO:0007669"/>
    <property type="project" value="UniProtKB-KW"/>
</dbReference>
<accession>A0A917MJB7</accession>
<feature type="compositionally biased region" description="Basic residues" evidence="11">
    <location>
        <begin position="13"/>
        <end position="23"/>
    </location>
</feature>
<evidence type="ECO:0000256" key="9">
    <source>
        <dbReference type="ARBA" id="ARBA00023306"/>
    </source>
</evidence>
<dbReference type="GO" id="GO:0005886">
    <property type="term" value="C:plasma membrane"/>
    <property type="evidence" value="ECO:0007669"/>
    <property type="project" value="UniProtKB-SubCell"/>
</dbReference>
<comment type="similarity">
    <text evidence="2 10">Belongs to the ExbD/TolR family.</text>
</comment>
<sequence>MAMSVAGAGAQGGRRRRGGKRHRPMSDINMTPFIDVMLVLLIIFMVAAPLLTAGVPLDLPQTKAAALNIDKQPLTISVKADGKVFLMETEIGREEIAAKLTAVAQANQRAGQDERIYVRADKSVNYGLVADVMSTVTAAGYRKVALLTDPTPAAK</sequence>
<dbReference type="InterPro" id="IPR014168">
    <property type="entry name" value="Tol-Pal_TolR"/>
</dbReference>
<keyword evidence="14" id="KW-1185">Reference proteome</keyword>
<dbReference type="InterPro" id="IPR003400">
    <property type="entry name" value="ExbD"/>
</dbReference>
<keyword evidence="3" id="KW-1003">Cell membrane</keyword>
<keyword evidence="10" id="KW-0813">Transport</keyword>
<keyword evidence="7 12" id="KW-1133">Transmembrane helix</keyword>
<dbReference type="Gene3D" id="3.30.420.270">
    <property type="match status" value="1"/>
</dbReference>
<keyword evidence="4" id="KW-0997">Cell inner membrane</keyword>
<dbReference type="Proteomes" id="UP000603912">
    <property type="component" value="Unassembled WGS sequence"/>
</dbReference>
<dbReference type="EMBL" id="BMES01000002">
    <property type="protein sequence ID" value="GGH29879.1"/>
    <property type="molecule type" value="Genomic_DNA"/>
</dbReference>
<keyword evidence="6 10" id="KW-0812">Transmembrane</keyword>
<evidence type="ECO:0000256" key="5">
    <source>
        <dbReference type="ARBA" id="ARBA00022618"/>
    </source>
</evidence>
<organism evidence="13 14">
    <name type="scientific">Alsobacter metallidurans</name>
    <dbReference type="NCBI Taxonomy" id="340221"/>
    <lineage>
        <taxon>Bacteria</taxon>
        <taxon>Pseudomonadati</taxon>
        <taxon>Pseudomonadota</taxon>
        <taxon>Alphaproteobacteria</taxon>
        <taxon>Hyphomicrobiales</taxon>
        <taxon>Alsobacteraceae</taxon>
        <taxon>Alsobacter</taxon>
    </lineage>
</organism>
<dbReference type="AlphaFoldDB" id="A0A917MJB7"/>
<feature type="transmembrane region" description="Helical" evidence="12">
    <location>
        <begin position="30"/>
        <end position="51"/>
    </location>
</feature>
<evidence type="ECO:0000256" key="10">
    <source>
        <dbReference type="RuleBase" id="RU003879"/>
    </source>
</evidence>
<dbReference type="GO" id="GO:0022857">
    <property type="term" value="F:transmembrane transporter activity"/>
    <property type="evidence" value="ECO:0007669"/>
    <property type="project" value="InterPro"/>
</dbReference>
<evidence type="ECO:0000256" key="12">
    <source>
        <dbReference type="SAM" id="Phobius"/>
    </source>
</evidence>
<evidence type="ECO:0000256" key="7">
    <source>
        <dbReference type="ARBA" id="ARBA00022989"/>
    </source>
</evidence>
<dbReference type="PANTHER" id="PTHR30558:SF7">
    <property type="entry name" value="TOL-PAL SYSTEM PROTEIN TOLR"/>
    <property type="match status" value="1"/>
</dbReference>
<dbReference type="NCBIfam" id="TIGR02801">
    <property type="entry name" value="tolR"/>
    <property type="match status" value="1"/>
</dbReference>
<evidence type="ECO:0000256" key="1">
    <source>
        <dbReference type="ARBA" id="ARBA00004162"/>
    </source>
</evidence>
<keyword evidence="9" id="KW-0131">Cell cycle</keyword>
<dbReference type="Pfam" id="PF02472">
    <property type="entry name" value="ExbD"/>
    <property type="match status" value="1"/>
</dbReference>
<evidence type="ECO:0000256" key="6">
    <source>
        <dbReference type="ARBA" id="ARBA00022692"/>
    </source>
</evidence>
<evidence type="ECO:0000256" key="11">
    <source>
        <dbReference type="SAM" id="MobiDB-lite"/>
    </source>
</evidence>
<evidence type="ECO:0000256" key="3">
    <source>
        <dbReference type="ARBA" id="ARBA00022475"/>
    </source>
</evidence>
<reference evidence="13" key="2">
    <citation type="submission" date="2020-09" db="EMBL/GenBank/DDBJ databases">
        <authorList>
            <person name="Sun Q."/>
            <person name="Zhou Y."/>
        </authorList>
    </citation>
    <scope>NUCLEOTIDE SEQUENCE</scope>
    <source>
        <strain evidence="13">CGMCC 1.12214</strain>
    </source>
</reference>